<dbReference type="CDD" id="cd00093">
    <property type="entry name" value="HTH_XRE"/>
    <property type="match status" value="1"/>
</dbReference>
<dbReference type="Gene3D" id="1.10.260.40">
    <property type="entry name" value="lambda repressor-like DNA-binding domains"/>
    <property type="match status" value="1"/>
</dbReference>
<dbReference type="Pfam" id="PF17765">
    <property type="entry name" value="MLTR_LBD"/>
    <property type="match status" value="1"/>
</dbReference>
<proteinExistence type="predicted"/>
<dbReference type="PANTHER" id="PTHR35010:SF4">
    <property type="entry name" value="BLL5781 PROTEIN"/>
    <property type="match status" value="1"/>
</dbReference>
<comment type="caution">
    <text evidence="2">The sequence shown here is derived from an EMBL/GenBank/DDBJ whole genome shotgun (WGS) entry which is preliminary data.</text>
</comment>
<dbReference type="Pfam" id="PF13560">
    <property type="entry name" value="HTH_31"/>
    <property type="match status" value="1"/>
</dbReference>
<accession>A0ABT7AL59</accession>
<dbReference type="InterPro" id="IPR041413">
    <property type="entry name" value="MLTR_LBD"/>
</dbReference>
<evidence type="ECO:0000313" key="3">
    <source>
        <dbReference type="Proteomes" id="UP001321492"/>
    </source>
</evidence>
<feature type="domain" description="HTH cro/C1-type" evidence="1">
    <location>
        <begin position="12"/>
        <end position="66"/>
    </location>
</feature>
<dbReference type="PANTHER" id="PTHR35010">
    <property type="entry name" value="BLL4672 PROTEIN-RELATED"/>
    <property type="match status" value="1"/>
</dbReference>
<gene>
    <name evidence="2" type="ORF">QNA08_18040</name>
</gene>
<reference evidence="2 3" key="1">
    <citation type="submission" date="2023-05" db="EMBL/GenBank/DDBJ databases">
        <title>Chelatococcus sp. nov., a moderately thermophilic bacterium isolated from hot spring microbial mat.</title>
        <authorList>
            <person name="Hu C.-J."/>
            <person name="Li W.-J."/>
        </authorList>
    </citation>
    <scope>NUCLEOTIDE SEQUENCE [LARGE SCALE GENOMIC DNA]</scope>
    <source>
        <strain evidence="2 3">SYSU G07232</strain>
    </source>
</reference>
<dbReference type="RefSeq" id="WP_283742115.1">
    <property type="nucleotide sequence ID" value="NZ_JASJEV010000017.1"/>
</dbReference>
<dbReference type="SMART" id="SM00530">
    <property type="entry name" value="HTH_XRE"/>
    <property type="match status" value="1"/>
</dbReference>
<evidence type="ECO:0000313" key="2">
    <source>
        <dbReference type="EMBL" id="MDJ1160116.1"/>
    </source>
</evidence>
<name>A0ABT7AL59_9HYPH</name>
<dbReference type="EMBL" id="JASJEV010000017">
    <property type="protein sequence ID" value="MDJ1160116.1"/>
    <property type="molecule type" value="Genomic_DNA"/>
</dbReference>
<dbReference type="InterPro" id="IPR001387">
    <property type="entry name" value="Cro/C1-type_HTH"/>
</dbReference>
<organism evidence="2 3">
    <name type="scientific">Chelatococcus albus</name>
    <dbReference type="NCBI Taxonomy" id="3047466"/>
    <lineage>
        <taxon>Bacteria</taxon>
        <taxon>Pseudomonadati</taxon>
        <taxon>Pseudomonadota</taxon>
        <taxon>Alphaproteobacteria</taxon>
        <taxon>Hyphomicrobiales</taxon>
        <taxon>Chelatococcaceae</taxon>
        <taxon>Chelatococcus</taxon>
    </lineage>
</organism>
<dbReference type="SUPFAM" id="SSF47413">
    <property type="entry name" value="lambda repressor-like DNA-binding domains"/>
    <property type="match status" value="1"/>
</dbReference>
<dbReference type="InterPro" id="IPR010982">
    <property type="entry name" value="Lambda_DNA-bd_dom_sf"/>
</dbReference>
<keyword evidence="3" id="KW-1185">Reference proteome</keyword>
<protein>
    <submittedName>
        <fullName evidence="2">Helix-turn-helix transcriptional regulator</fullName>
    </submittedName>
</protein>
<dbReference type="Gene3D" id="3.30.450.180">
    <property type="match status" value="1"/>
</dbReference>
<sequence length="267" mass="29049">MTQSARPIGEHLREWRQRRRMSQLELACEAEISTRHLSFLETGRAQPSRDMVLHLAERLDVPLRERNQLLLAAGYAPAFPERPLDAPALQAARRAVDLVLAGHEPYPALAVDRHWTLVAANAAVPPLLAGAAPELLAPPVNVLRLSLHPAGLAPRIANLGEWRGHLLDRLRRQIELTGDAVLAALMHELAGYPTPAARRSGLLAPADGYAGVVVPLRLETDDGVLAFFSTTTVFGTPVDITLSELAIEAFFPADAVTAEALRRAARR</sequence>
<dbReference type="PROSITE" id="PS50943">
    <property type="entry name" value="HTH_CROC1"/>
    <property type="match status" value="1"/>
</dbReference>
<evidence type="ECO:0000259" key="1">
    <source>
        <dbReference type="PROSITE" id="PS50943"/>
    </source>
</evidence>
<dbReference type="Proteomes" id="UP001321492">
    <property type="component" value="Unassembled WGS sequence"/>
</dbReference>